<dbReference type="RefSeq" id="XP_009163637.1">
    <property type="nucleotide sequence ID" value="XM_009165373.1"/>
</dbReference>
<organism evidence="1 2">
    <name type="scientific">Opisthorchis viverrini</name>
    <name type="common">Southeast Asian liver fluke</name>
    <dbReference type="NCBI Taxonomy" id="6198"/>
    <lineage>
        <taxon>Eukaryota</taxon>
        <taxon>Metazoa</taxon>
        <taxon>Spiralia</taxon>
        <taxon>Lophotrochozoa</taxon>
        <taxon>Platyhelminthes</taxon>
        <taxon>Trematoda</taxon>
        <taxon>Digenea</taxon>
        <taxon>Opisthorchiida</taxon>
        <taxon>Opisthorchiata</taxon>
        <taxon>Opisthorchiidae</taxon>
        <taxon>Opisthorchis</taxon>
    </lineage>
</organism>
<dbReference type="AlphaFoldDB" id="A0A075AAB9"/>
<proteinExistence type="predicted"/>
<accession>A0A075AAB9</accession>
<dbReference type="EMBL" id="KL596632">
    <property type="protein sequence ID" value="KER32690.1"/>
    <property type="molecule type" value="Genomic_DNA"/>
</dbReference>
<dbReference type="CTD" id="20315555"/>
<keyword evidence="2" id="KW-1185">Reference proteome</keyword>
<dbReference type="GeneID" id="20315555"/>
<sequence>MVRWTQLRETTNRGWPSRLSIMRSTPDRDHKLLAARDLKANRRPEDLELPCSWRRTRLPYAITASPSTTRWDSRAPIAILLASVSKTNFPASGEKSGYAKIGGDVDACLRRLKASSHSTVHETFRSFWVAIIVFHRLALPETPIIQAGQISRADCLLVVTADLLITEFYQPISIPIQNDWDQAAYKPAG</sequence>
<name>A0A075AAB9_OPIVI</name>
<evidence type="ECO:0000313" key="1">
    <source>
        <dbReference type="EMBL" id="KER32690.1"/>
    </source>
</evidence>
<gene>
    <name evidence="1" type="ORF">T265_01367</name>
</gene>
<protein>
    <submittedName>
        <fullName evidence="1">Uncharacterized protein</fullName>
    </submittedName>
</protein>
<evidence type="ECO:0000313" key="2">
    <source>
        <dbReference type="Proteomes" id="UP000054324"/>
    </source>
</evidence>
<reference evidence="1 2" key="1">
    <citation type="submission" date="2013-11" db="EMBL/GenBank/DDBJ databases">
        <title>Opisthorchis viverrini - life in the bile duct.</title>
        <authorList>
            <person name="Young N.D."/>
            <person name="Nagarajan N."/>
            <person name="Lin S.J."/>
            <person name="Korhonen P.K."/>
            <person name="Jex A.R."/>
            <person name="Hall R.S."/>
            <person name="Safavi-Hemami H."/>
            <person name="Kaewkong W."/>
            <person name="Bertrand D."/>
            <person name="Gao S."/>
            <person name="Seet Q."/>
            <person name="Wongkham S."/>
            <person name="Teh B.T."/>
            <person name="Wongkham C."/>
            <person name="Intapan P.M."/>
            <person name="Maleewong W."/>
            <person name="Yang X."/>
            <person name="Hu M."/>
            <person name="Wang Z."/>
            <person name="Hofmann A."/>
            <person name="Sternberg P.W."/>
            <person name="Tan P."/>
            <person name="Wang J."/>
            <person name="Gasser R.B."/>
        </authorList>
    </citation>
    <scope>NUCLEOTIDE SEQUENCE [LARGE SCALE GENOMIC DNA]</scope>
</reference>
<dbReference type="KEGG" id="ovi:T265_01367"/>
<dbReference type="Proteomes" id="UP000054324">
    <property type="component" value="Unassembled WGS sequence"/>
</dbReference>